<keyword evidence="5" id="KW-0808">Transferase</keyword>
<evidence type="ECO:0000256" key="3">
    <source>
        <dbReference type="ARBA" id="ARBA00007737"/>
    </source>
</evidence>
<dbReference type="GO" id="GO:0016757">
    <property type="term" value="F:glycosyltransferase activity"/>
    <property type="evidence" value="ECO:0007669"/>
    <property type="project" value="UniProtKB-KW"/>
</dbReference>
<keyword evidence="11" id="KW-0294">Fucose metabolism</keyword>
<evidence type="ECO:0000256" key="15">
    <source>
        <dbReference type="SAM" id="Phobius"/>
    </source>
</evidence>
<keyword evidence="10" id="KW-0325">Glycoprotein</keyword>
<dbReference type="PANTHER" id="PTHR31741">
    <property type="entry name" value="OS02G0726500 PROTEIN-RELATED"/>
    <property type="match status" value="1"/>
</dbReference>
<evidence type="ECO:0000256" key="10">
    <source>
        <dbReference type="ARBA" id="ARBA00023180"/>
    </source>
</evidence>
<dbReference type="GO" id="GO:0016020">
    <property type="term" value="C:membrane"/>
    <property type="evidence" value="ECO:0007669"/>
    <property type="project" value="UniProtKB-SubCell"/>
</dbReference>
<dbReference type="InterPro" id="IPR024709">
    <property type="entry name" value="FucosylTrfase_pln"/>
</dbReference>
<dbReference type="PANTHER" id="PTHR31741:SF14">
    <property type="entry name" value="O-FUCOSYLTRANSFERASE 1"/>
    <property type="match status" value="1"/>
</dbReference>
<feature type="region of interest" description="Disordered" evidence="14">
    <location>
        <begin position="1039"/>
        <end position="1065"/>
    </location>
</feature>
<keyword evidence="12" id="KW-0119">Carbohydrate metabolism</keyword>
<feature type="compositionally biased region" description="Polar residues" evidence="14">
    <location>
        <begin position="1050"/>
        <end position="1065"/>
    </location>
</feature>
<accession>A0A3L6F5A8</accession>
<keyword evidence="6 15" id="KW-0812">Transmembrane</keyword>
<sequence length="1065" mass="123582">MRRGLGSEASLRRRRGPARLWVAVAALVVGTVCLFSSSSVGLLGASYRVQDVDVNKLWRTADSNGWRASSAPRTYWPPPPTESESNGYLRVRCNGGLNQQRSAICNAVVAARIMNATLVLPELDTNSFWHDERYNAPQVGLSESEKRKFWEDLDDMKESHLVTFSSGHRLSQIDFVLTRREDKQACLDCKVILGESVVPQRKLVVADFRFRIRTHRSKQVKFARMKWWKLKGETFKVFKERVIVEGAWSAEEDANNMWVKMATCIRKVASEVFGVNKGSRGEKDVYNMAKIRERKTRNLNQVKCIKDEMDQLVVKGQDIKQRRCRIQELEVKEALKRMKVCKMMGPDGIPIEMADEWRSTLVPIFKNKGDIQSCSNSRGIKLMTHTMKLWERVIEHRLRGMSHITMNQFGFMLRRSIMEAIFLIRQVMEQYKEQKDSHIVSIDLEKAYDKILRNIMWWALDKYKVPTKYVKLIKDMYNKVVTSVRITDGDINVFPINIGLHQGLALNPYLFALVIDEVTRDIQGDIPWCMLFADDVVLVDESREGRDGDIDEDVSHRIKAGWMKWRQASGVLCDKRVPQKPKDKLYRTTIRLAMLYGAECWPTKRRHIQQLSVAEMHMLRWICGHTRFDRVRNDDIHDRLGVAPIEEKLIQHRLRWFGHIHQRPLEASVHRGIIKRDNNAKRGIYDVPHFIKTLKYDVRIVMSIPEITTNGKTKKLKGQQLRPPRDAPVSWYATDALETMKKYGAIYLSPFSHRLAEDIDNPELQRLRCRVNYHALRFKPNIMKTSSEIVNKLRSEGHFMSIHLRFELDMLAFAGCFDIFKPQEQKILWKYREEHFAEKELIPMKIRLKGKCPLTPEEVGFILRAMGFDNRTRIYLASGELFGGKRFMKPFKTMFPRLENHSTVGPGKLEENTQGLAGSAVDYMVCLLSDIFMPTYDGPSNFANNLMGHRMYYGFRTTITPNRKALAPILIDRMEGRHIGFERIRRVMSNTHFGAPHKRVHPESFYTNSWPECFCQTDAKNHADRCPPDNINDVLESQFQSEEEMEEARASNQTDPSSQIEELTI</sequence>
<proteinExistence type="inferred from homology"/>
<dbReference type="GO" id="GO:0006004">
    <property type="term" value="P:fucose metabolic process"/>
    <property type="evidence" value="ECO:0007669"/>
    <property type="project" value="UniProtKB-KW"/>
</dbReference>
<evidence type="ECO:0000256" key="12">
    <source>
        <dbReference type="ARBA" id="ARBA00023277"/>
    </source>
</evidence>
<evidence type="ECO:0000256" key="13">
    <source>
        <dbReference type="ARBA" id="ARBA00030350"/>
    </source>
</evidence>
<evidence type="ECO:0000256" key="11">
    <source>
        <dbReference type="ARBA" id="ARBA00023253"/>
    </source>
</evidence>
<dbReference type="InterPro" id="IPR019378">
    <property type="entry name" value="GDP-Fuc_O-FucTrfase"/>
</dbReference>
<dbReference type="AlphaFoldDB" id="A0A3L6F5A8"/>
<reference evidence="17" key="1">
    <citation type="journal article" date="2018" name="Nat. Genet.">
        <title>Extensive intraspecific gene order and gene structural variations between Mo17 and other maize genomes.</title>
        <authorList>
            <person name="Sun S."/>
            <person name="Zhou Y."/>
            <person name="Chen J."/>
            <person name="Shi J."/>
            <person name="Zhao H."/>
            <person name="Zhao H."/>
            <person name="Song W."/>
            <person name="Zhang M."/>
            <person name="Cui Y."/>
            <person name="Dong X."/>
            <person name="Liu H."/>
            <person name="Ma X."/>
            <person name="Jiao Y."/>
            <person name="Wang B."/>
            <person name="Wei X."/>
            <person name="Stein J.C."/>
            <person name="Glaubitz J.C."/>
            <person name="Lu F."/>
            <person name="Yu G."/>
            <person name="Liang C."/>
            <person name="Fengler K."/>
            <person name="Li B."/>
            <person name="Rafalski A."/>
            <person name="Schnable P.S."/>
            <person name="Ware D.H."/>
            <person name="Buckler E.S."/>
            <person name="Lai J."/>
        </authorList>
    </citation>
    <scope>NUCLEOTIDE SEQUENCE [LARGE SCALE GENOMIC DNA]</scope>
    <source>
        <tissue evidence="17">Seedling</tissue>
    </source>
</reference>
<dbReference type="InterPro" id="IPR043502">
    <property type="entry name" value="DNA/RNA_pol_sf"/>
</dbReference>
<dbReference type="CDD" id="cd11299">
    <property type="entry name" value="O-FucT_plant"/>
    <property type="match status" value="1"/>
</dbReference>
<dbReference type="EMBL" id="NCVQ01000005">
    <property type="protein sequence ID" value="PWZ28259.1"/>
    <property type="molecule type" value="Genomic_DNA"/>
</dbReference>
<dbReference type="PROSITE" id="PS50878">
    <property type="entry name" value="RT_POL"/>
    <property type="match status" value="1"/>
</dbReference>
<organism evidence="17">
    <name type="scientific">Zea mays</name>
    <name type="common">Maize</name>
    <dbReference type="NCBI Taxonomy" id="4577"/>
    <lineage>
        <taxon>Eukaryota</taxon>
        <taxon>Viridiplantae</taxon>
        <taxon>Streptophyta</taxon>
        <taxon>Embryophyta</taxon>
        <taxon>Tracheophyta</taxon>
        <taxon>Spermatophyta</taxon>
        <taxon>Magnoliopsida</taxon>
        <taxon>Liliopsida</taxon>
        <taxon>Poales</taxon>
        <taxon>Poaceae</taxon>
        <taxon>PACMAD clade</taxon>
        <taxon>Panicoideae</taxon>
        <taxon>Andropogonodae</taxon>
        <taxon>Andropogoneae</taxon>
        <taxon>Tripsacinae</taxon>
        <taxon>Zea</taxon>
    </lineage>
</organism>
<keyword evidence="9 15" id="KW-0472">Membrane</keyword>
<evidence type="ECO:0000256" key="1">
    <source>
        <dbReference type="ARBA" id="ARBA00004606"/>
    </source>
</evidence>
<evidence type="ECO:0000313" key="17">
    <source>
        <dbReference type="EMBL" id="PWZ28259.1"/>
    </source>
</evidence>
<comment type="similarity">
    <text evidence="3">Belongs to the glycosyltransferase GT106 family.</text>
</comment>
<protein>
    <recommendedName>
        <fullName evidence="13">O-fucosyltransferase family protein</fullName>
    </recommendedName>
</protein>
<name>A0A3L6F5A8_MAIZE</name>
<dbReference type="InterPro" id="IPR000477">
    <property type="entry name" value="RT_dom"/>
</dbReference>
<evidence type="ECO:0000256" key="2">
    <source>
        <dbReference type="ARBA" id="ARBA00004881"/>
    </source>
</evidence>
<comment type="pathway">
    <text evidence="2">Glycan metabolism.</text>
</comment>
<dbReference type="CDD" id="cd01650">
    <property type="entry name" value="RT_nLTR_like"/>
    <property type="match status" value="1"/>
</dbReference>
<evidence type="ECO:0000259" key="16">
    <source>
        <dbReference type="PROSITE" id="PS50878"/>
    </source>
</evidence>
<feature type="domain" description="Reverse transcriptase" evidence="16">
    <location>
        <begin position="346"/>
        <end position="661"/>
    </location>
</feature>
<gene>
    <name evidence="17" type="primary">At1g04910_7</name>
    <name evidence="17" type="ORF">Zm00014a_032233</name>
</gene>
<dbReference type="SUPFAM" id="SSF56672">
    <property type="entry name" value="DNA/RNA polymerases"/>
    <property type="match status" value="1"/>
</dbReference>
<dbReference type="Proteomes" id="UP000251960">
    <property type="component" value="Chromosome 4"/>
</dbReference>
<evidence type="ECO:0000256" key="9">
    <source>
        <dbReference type="ARBA" id="ARBA00023136"/>
    </source>
</evidence>
<evidence type="ECO:0000256" key="5">
    <source>
        <dbReference type="ARBA" id="ARBA00022679"/>
    </source>
</evidence>
<feature type="transmembrane region" description="Helical" evidence="15">
    <location>
        <begin position="20"/>
        <end position="47"/>
    </location>
</feature>
<keyword evidence="7" id="KW-0735">Signal-anchor</keyword>
<keyword evidence="8 15" id="KW-1133">Transmembrane helix</keyword>
<dbReference type="Pfam" id="PF10250">
    <property type="entry name" value="O-FucT"/>
    <property type="match status" value="2"/>
</dbReference>
<evidence type="ECO:0000256" key="4">
    <source>
        <dbReference type="ARBA" id="ARBA00022676"/>
    </source>
</evidence>
<dbReference type="Pfam" id="PF00078">
    <property type="entry name" value="RVT_1"/>
    <property type="match status" value="1"/>
</dbReference>
<evidence type="ECO:0000256" key="6">
    <source>
        <dbReference type="ARBA" id="ARBA00022692"/>
    </source>
</evidence>
<evidence type="ECO:0000256" key="14">
    <source>
        <dbReference type="SAM" id="MobiDB-lite"/>
    </source>
</evidence>
<evidence type="ECO:0000256" key="8">
    <source>
        <dbReference type="ARBA" id="ARBA00022989"/>
    </source>
</evidence>
<comment type="subcellular location">
    <subcellularLocation>
        <location evidence="1">Membrane</location>
        <topology evidence="1">Single-pass type II membrane protein</topology>
    </subcellularLocation>
</comment>
<keyword evidence="4" id="KW-0328">Glycosyltransferase</keyword>
<dbReference type="ExpressionAtlas" id="A0A3L6F5A8">
    <property type="expression patterns" value="baseline and differential"/>
</dbReference>
<evidence type="ECO:0000256" key="7">
    <source>
        <dbReference type="ARBA" id="ARBA00022968"/>
    </source>
</evidence>
<comment type="caution">
    <text evidence="17">The sequence shown here is derived from an EMBL/GenBank/DDBJ whole genome shotgun (WGS) entry which is preliminary data.</text>
</comment>